<dbReference type="PANTHER" id="PTHR24099">
    <property type="entry name" value="E3 UBIQUITIN-PROTEIN LIGASE TRIM36-RELATED"/>
    <property type="match status" value="1"/>
</dbReference>
<evidence type="ECO:0000313" key="2">
    <source>
        <dbReference type="EMBL" id="CAF5193821.1"/>
    </source>
</evidence>
<feature type="domain" description="Fibronectin type-III" evidence="1">
    <location>
        <begin position="85"/>
        <end position="185"/>
    </location>
</feature>
<dbReference type="InterPro" id="IPR015914">
    <property type="entry name" value="PAPs_N"/>
</dbReference>
<dbReference type="InterPro" id="IPR013783">
    <property type="entry name" value="Ig-like_fold"/>
</dbReference>
<accession>A0A8S3IC11</accession>
<protein>
    <recommendedName>
        <fullName evidence="1">Fibronectin type-III domain-containing protein</fullName>
    </recommendedName>
</protein>
<reference evidence="2" key="1">
    <citation type="submission" date="2021-02" db="EMBL/GenBank/DDBJ databases">
        <authorList>
            <person name="Nowell W R."/>
        </authorList>
    </citation>
    <scope>NUCLEOTIDE SEQUENCE</scope>
</reference>
<dbReference type="CDD" id="cd00063">
    <property type="entry name" value="FN3"/>
    <property type="match status" value="2"/>
</dbReference>
<feature type="non-terminal residue" evidence="2">
    <location>
        <position position="1"/>
    </location>
</feature>
<evidence type="ECO:0000313" key="3">
    <source>
        <dbReference type="Proteomes" id="UP000681720"/>
    </source>
</evidence>
<dbReference type="Gene3D" id="2.60.40.10">
    <property type="entry name" value="Immunoglobulins"/>
    <property type="match status" value="2"/>
</dbReference>
<dbReference type="EMBL" id="CAJOBJ010339905">
    <property type="protein sequence ID" value="CAF5193821.1"/>
    <property type="molecule type" value="Genomic_DNA"/>
</dbReference>
<dbReference type="Pfam" id="PF16656">
    <property type="entry name" value="Pur_ac_phosph_N"/>
    <property type="match status" value="1"/>
</dbReference>
<gene>
    <name evidence="2" type="ORF">GIL414_LOCUS74015</name>
</gene>
<dbReference type="Proteomes" id="UP000681720">
    <property type="component" value="Unassembled WGS sequence"/>
</dbReference>
<dbReference type="GO" id="GO:0003993">
    <property type="term" value="F:acid phosphatase activity"/>
    <property type="evidence" value="ECO:0007669"/>
    <property type="project" value="InterPro"/>
</dbReference>
<dbReference type="InterPro" id="IPR036116">
    <property type="entry name" value="FN3_sf"/>
</dbReference>
<comment type="caution">
    <text evidence="2">The sequence shown here is derived from an EMBL/GenBank/DDBJ whole genome shotgun (WGS) entry which is preliminary data.</text>
</comment>
<dbReference type="Pfam" id="PF00041">
    <property type="entry name" value="fn3"/>
    <property type="match status" value="1"/>
</dbReference>
<name>A0A8S3IC11_9BILA</name>
<dbReference type="InterPro" id="IPR003961">
    <property type="entry name" value="FN3_dom"/>
</dbReference>
<dbReference type="InterPro" id="IPR050617">
    <property type="entry name" value="E3_ligase_FN3/SPRY"/>
</dbReference>
<proteinExistence type="predicted"/>
<feature type="non-terminal residue" evidence="2">
    <location>
        <position position="198"/>
    </location>
</feature>
<dbReference type="PROSITE" id="PS50853">
    <property type="entry name" value="FN3"/>
    <property type="match status" value="2"/>
</dbReference>
<evidence type="ECO:0000259" key="1">
    <source>
        <dbReference type="PROSITE" id="PS50853"/>
    </source>
</evidence>
<dbReference type="GO" id="GO:0046872">
    <property type="term" value="F:metal ion binding"/>
    <property type="evidence" value="ECO:0007669"/>
    <property type="project" value="InterPro"/>
</dbReference>
<feature type="domain" description="Fibronectin type-III" evidence="1">
    <location>
        <begin position="1"/>
        <end position="84"/>
    </location>
</feature>
<dbReference type="SUPFAM" id="SSF49265">
    <property type="entry name" value="Fibronectin type III"/>
    <property type="match status" value="1"/>
</dbReference>
<organism evidence="2 3">
    <name type="scientific">Rotaria magnacalcarata</name>
    <dbReference type="NCBI Taxonomy" id="392030"/>
    <lineage>
        <taxon>Eukaryota</taxon>
        <taxon>Metazoa</taxon>
        <taxon>Spiralia</taxon>
        <taxon>Gnathifera</taxon>
        <taxon>Rotifera</taxon>
        <taxon>Eurotatoria</taxon>
        <taxon>Bdelloidea</taxon>
        <taxon>Philodinida</taxon>
        <taxon>Philodinidae</taxon>
        <taxon>Rotaria</taxon>
    </lineage>
</organism>
<dbReference type="AlphaFoldDB" id="A0A8S3IC11"/>
<sequence>VNHALSSASSSSSESTTANPRSVSYIIEMEGKDGNYNCIYTGTTYSHKINKLQENTQYNFHICGKNDSGAGPWSDIYTFTTTKAPPNALKAPNINEITSTSCVFNWQAHKSLGNDPISYILQLQIYRKENEYTEIYHGDLTSYRATNLEAGVDYRVRICAIRSTSDGLTLNSPFSPATHFVLPRPEDLAASISGSKAS</sequence>
<dbReference type="SMART" id="SM00060">
    <property type="entry name" value="FN3"/>
    <property type="match status" value="2"/>
</dbReference>
<dbReference type="PANTHER" id="PTHR24099:SF11">
    <property type="entry name" value="FIBRONECTIN TYPE III DOMAIN-CONTAINING 3BA-RELATED"/>
    <property type="match status" value="1"/>
</dbReference>